<keyword evidence="4" id="KW-0378">Hydrolase</keyword>
<dbReference type="GO" id="GO:0008237">
    <property type="term" value="F:metallopeptidase activity"/>
    <property type="evidence" value="ECO:0007669"/>
    <property type="project" value="UniProtKB-KW"/>
</dbReference>
<dbReference type="GO" id="GO:0080120">
    <property type="term" value="P:CAAX-box protein maturation"/>
    <property type="evidence" value="ECO:0007669"/>
    <property type="project" value="UniProtKB-ARBA"/>
</dbReference>
<evidence type="ECO:0000313" key="4">
    <source>
        <dbReference type="EMBL" id="MST91612.1"/>
    </source>
</evidence>
<dbReference type="PANTHER" id="PTHR39430">
    <property type="entry name" value="MEMBRANE-ASSOCIATED PROTEASE-RELATED"/>
    <property type="match status" value="1"/>
</dbReference>
<gene>
    <name evidence="3" type="ORF">ASJ35_13135</name>
    <name evidence="4" type="ORF">FYJ76_06605</name>
</gene>
<feature type="transmembrane region" description="Helical" evidence="1">
    <location>
        <begin position="153"/>
        <end position="172"/>
    </location>
</feature>
<feature type="transmembrane region" description="Helical" evidence="1">
    <location>
        <begin position="44"/>
        <end position="66"/>
    </location>
</feature>
<proteinExistence type="predicted"/>
<dbReference type="EMBL" id="VUNJ01000005">
    <property type="protein sequence ID" value="MST91612.1"/>
    <property type="molecule type" value="Genomic_DNA"/>
</dbReference>
<feature type="transmembrane region" description="Helical" evidence="1">
    <location>
        <begin position="178"/>
        <end position="198"/>
    </location>
</feature>
<feature type="domain" description="CAAX prenyl protease 2/Lysostaphin resistance protein A-like" evidence="2">
    <location>
        <begin position="125"/>
        <end position="218"/>
    </location>
</feature>
<reference evidence="4 6" key="2">
    <citation type="submission" date="2019-08" db="EMBL/GenBank/DDBJ databases">
        <title>In-depth cultivation of the pig gut microbiome towards novel bacterial diversity and tailored functional studies.</title>
        <authorList>
            <person name="Wylensek D."/>
            <person name="Hitch T.C.A."/>
            <person name="Clavel T."/>
        </authorList>
    </citation>
    <scope>NUCLEOTIDE SEQUENCE [LARGE SCALE GENOMIC DNA]</scope>
    <source>
        <strain evidence="4 6">WCA3-601-WT-6J</strain>
    </source>
</reference>
<sequence length="285" mass="29154">MEQTGKFSNGRAALGLLALVILAAAQLGAQLLASLPLMVGAPVWLGNVLAGVLYAALGVAGLLLLCGKGLRVTPEECRLAPVRLRPVWAASAVLMPALAAGALLCQPGHWQAGSAEDAAAVAAGAVFFFGAGTGIVEEAVFRGVLMTAVERRWNKTAAVLGPSLAFALLHVLGRELSFAGILQLLAAGTAVGVLFSLVAYESGTVWCGASMHAVWNMVMIGGVLHIGPEPDGYALLNYVLDSASPLVTGGDFGVEASLPSIAVYLGFSALALVRLKRSKAFAHTA</sequence>
<evidence type="ECO:0000313" key="5">
    <source>
        <dbReference type="Proteomes" id="UP000053433"/>
    </source>
</evidence>
<evidence type="ECO:0000313" key="3">
    <source>
        <dbReference type="EMBL" id="KUE75578.1"/>
    </source>
</evidence>
<keyword evidence="1" id="KW-1133">Transmembrane helix</keyword>
<dbReference type="Proteomes" id="UP000431913">
    <property type="component" value="Unassembled WGS sequence"/>
</dbReference>
<keyword evidence="1" id="KW-0812">Transmembrane</keyword>
<keyword evidence="1" id="KW-0472">Membrane</keyword>
<evidence type="ECO:0000313" key="6">
    <source>
        <dbReference type="Proteomes" id="UP000431913"/>
    </source>
</evidence>
<comment type="caution">
    <text evidence="3">The sequence shown here is derived from an EMBL/GenBank/DDBJ whole genome shotgun (WGS) entry which is preliminary data.</text>
</comment>
<keyword evidence="4" id="KW-0482">Metalloprotease</keyword>
<evidence type="ECO:0000256" key="1">
    <source>
        <dbReference type="SAM" id="Phobius"/>
    </source>
</evidence>
<accession>A0A0W7TP09</accession>
<dbReference type="GO" id="GO:0006508">
    <property type="term" value="P:proteolysis"/>
    <property type="evidence" value="ECO:0007669"/>
    <property type="project" value="UniProtKB-KW"/>
</dbReference>
<name>A0A0W7TP09_9FIRM</name>
<dbReference type="Pfam" id="PF02517">
    <property type="entry name" value="Rce1-like"/>
    <property type="match status" value="1"/>
</dbReference>
<feature type="transmembrane region" description="Helical" evidence="1">
    <location>
        <begin position="256"/>
        <end position="275"/>
    </location>
</feature>
<dbReference type="RefSeq" id="WP_055080228.1">
    <property type="nucleotide sequence ID" value="NZ_CAUBPW010000002.1"/>
</dbReference>
<keyword evidence="4" id="KW-0645">Protease</keyword>
<dbReference type="GO" id="GO:0004175">
    <property type="term" value="F:endopeptidase activity"/>
    <property type="evidence" value="ECO:0007669"/>
    <property type="project" value="UniProtKB-ARBA"/>
</dbReference>
<feature type="transmembrane region" description="Helical" evidence="1">
    <location>
        <begin position="87"/>
        <end position="106"/>
    </location>
</feature>
<evidence type="ECO:0000259" key="2">
    <source>
        <dbReference type="Pfam" id="PF02517"/>
    </source>
</evidence>
<feature type="transmembrane region" description="Helical" evidence="1">
    <location>
        <begin position="205"/>
        <end position="226"/>
    </location>
</feature>
<protein>
    <submittedName>
        <fullName evidence="4">CPBP family intramembrane metalloprotease</fullName>
    </submittedName>
</protein>
<dbReference type="AlphaFoldDB" id="A0A0W7TP09"/>
<reference evidence="3 5" key="1">
    <citation type="submission" date="2015-10" db="EMBL/GenBank/DDBJ databases">
        <title>A novel member of the family Ruminococcaceae isolated from human faeces.</title>
        <authorList>
            <person name="Shkoporov A.N."/>
            <person name="Chaplin A.V."/>
            <person name="Motuzova O.V."/>
            <person name="Kafarskaia L.I."/>
            <person name="Efimov B.A."/>
        </authorList>
    </citation>
    <scope>NUCLEOTIDE SEQUENCE [LARGE SCALE GENOMIC DNA]</scope>
    <source>
        <strain evidence="3 5">668</strain>
    </source>
</reference>
<dbReference type="PANTHER" id="PTHR39430:SF1">
    <property type="entry name" value="PROTEASE"/>
    <property type="match status" value="1"/>
</dbReference>
<dbReference type="Proteomes" id="UP000053433">
    <property type="component" value="Unassembled WGS sequence"/>
</dbReference>
<organism evidence="3 5">
    <name type="scientific">Ruthenibacterium lactatiformans</name>
    <dbReference type="NCBI Taxonomy" id="1550024"/>
    <lineage>
        <taxon>Bacteria</taxon>
        <taxon>Bacillati</taxon>
        <taxon>Bacillota</taxon>
        <taxon>Clostridia</taxon>
        <taxon>Eubacteriales</taxon>
        <taxon>Oscillospiraceae</taxon>
        <taxon>Ruthenibacterium</taxon>
    </lineage>
</organism>
<dbReference type="InterPro" id="IPR003675">
    <property type="entry name" value="Rce1/LyrA-like_dom"/>
</dbReference>
<dbReference type="EMBL" id="LMUA01000019">
    <property type="protein sequence ID" value="KUE75578.1"/>
    <property type="molecule type" value="Genomic_DNA"/>
</dbReference>
<feature type="transmembrane region" description="Helical" evidence="1">
    <location>
        <begin position="118"/>
        <end position="141"/>
    </location>
</feature>